<accession>A0A392S869</accession>
<feature type="non-terminal residue" evidence="1">
    <location>
        <position position="99"/>
    </location>
</feature>
<organism evidence="1 2">
    <name type="scientific">Trifolium medium</name>
    <dbReference type="NCBI Taxonomy" id="97028"/>
    <lineage>
        <taxon>Eukaryota</taxon>
        <taxon>Viridiplantae</taxon>
        <taxon>Streptophyta</taxon>
        <taxon>Embryophyta</taxon>
        <taxon>Tracheophyta</taxon>
        <taxon>Spermatophyta</taxon>
        <taxon>Magnoliopsida</taxon>
        <taxon>eudicotyledons</taxon>
        <taxon>Gunneridae</taxon>
        <taxon>Pentapetalae</taxon>
        <taxon>rosids</taxon>
        <taxon>fabids</taxon>
        <taxon>Fabales</taxon>
        <taxon>Fabaceae</taxon>
        <taxon>Papilionoideae</taxon>
        <taxon>50 kb inversion clade</taxon>
        <taxon>NPAAA clade</taxon>
        <taxon>Hologalegina</taxon>
        <taxon>IRL clade</taxon>
        <taxon>Trifolieae</taxon>
        <taxon>Trifolium</taxon>
    </lineage>
</organism>
<sequence length="99" mass="11254">MLDLSNSGIEELPSNIISSLIKLEELYMGNTSIKFNQNGNASIAELQKLPNLTALELQIRETLMLPRDMQLMFEKLNRFKIAIGDVWEWADVKDGTLKT</sequence>
<evidence type="ECO:0000313" key="2">
    <source>
        <dbReference type="Proteomes" id="UP000265520"/>
    </source>
</evidence>
<dbReference type="AlphaFoldDB" id="A0A392S869"/>
<proteinExistence type="predicted"/>
<name>A0A392S869_9FABA</name>
<dbReference type="EMBL" id="LXQA010339276">
    <property type="protein sequence ID" value="MCI45081.1"/>
    <property type="molecule type" value="Genomic_DNA"/>
</dbReference>
<reference evidence="1 2" key="1">
    <citation type="journal article" date="2018" name="Front. Plant Sci.">
        <title>Red Clover (Trifolium pratense) and Zigzag Clover (T. medium) - A Picture of Genomic Similarities and Differences.</title>
        <authorList>
            <person name="Dluhosova J."/>
            <person name="Istvanek J."/>
            <person name="Nedelnik J."/>
            <person name="Repkova J."/>
        </authorList>
    </citation>
    <scope>NUCLEOTIDE SEQUENCE [LARGE SCALE GENOMIC DNA]</scope>
    <source>
        <strain evidence="2">cv. 10/8</strain>
        <tissue evidence="1">Leaf</tissue>
    </source>
</reference>
<comment type="caution">
    <text evidence="1">The sequence shown here is derived from an EMBL/GenBank/DDBJ whole genome shotgun (WGS) entry which is preliminary data.</text>
</comment>
<keyword evidence="2" id="KW-1185">Reference proteome</keyword>
<dbReference type="Proteomes" id="UP000265520">
    <property type="component" value="Unassembled WGS sequence"/>
</dbReference>
<evidence type="ECO:0000313" key="1">
    <source>
        <dbReference type="EMBL" id="MCI45081.1"/>
    </source>
</evidence>
<dbReference type="SUPFAM" id="SSF52058">
    <property type="entry name" value="L domain-like"/>
    <property type="match status" value="1"/>
</dbReference>
<protein>
    <submittedName>
        <fullName evidence="1">CC-NBS-LRR resistance protein</fullName>
    </submittedName>
</protein>
<dbReference type="Gene3D" id="3.80.10.10">
    <property type="entry name" value="Ribonuclease Inhibitor"/>
    <property type="match status" value="1"/>
</dbReference>
<dbReference type="InterPro" id="IPR032675">
    <property type="entry name" value="LRR_dom_sf"/>
</dbReference>